<name>A0A9D1EP13_9FIRM</name>
<dbReference type="Proteomes" id="UP000823982">
    <property type="component" value="Unassembled WGS sequence"/>
</dbReference>
<evidence type="ECO:0000313" key="2">
    <source>
        <dbReference type="Proteomes" id="UP000823982"/>
    </source>
</evidence>
<sequence length="185" mass="20181">MSRAELAEQIGSSNSGVTAVSATLCEQGVIYETGYQQRTGKGRKHVLLDVNISYKFAFGVGVCGGVVSVGLTTVKGDTIAKRLYYVSDSDTKSSIFDVIKKLIQQISRECCISERDVLGIGVCADSAMVERFGDDFCSLDGTLPVLFESADEYRDFLKTMRAADPAQFYMFGCAKVIRDIYIADD</sequence>
<dbReference type="InterPro" id="IPR036390">
    <property type="entry name" value="WH_DNA-bd_sf"/>
</dbReference>
<dbReference type="AlphaFoldDB" id="A0A9D1EP13"/>
<dbReference type="Gene3D" id="3.30.420.40">
    <property type="match status" value="1"/>
</dbReference>
<reference evidence="1" key="1">
    <citation type="submission" date="2020-10" db="EMBL/GenBank/DDBJ databases">
        <authorList>
            <person name="Gilroy R."/>
        </authorList>
    </citation>
    <scope>NUCLEOTIDE SEQUENCE</scope>
    <source>
        <strain evidence="1">CHK157-1446</strain>
    </source>
</reference>
<dbReference type="InterPro" id="IPR036388">
    <property type="entry name" value="WH-like_DNA-bd_sf"/>
</dbReference>
<reference evidence="1" key="2">
    <citation type="journal article" date="2021" name="PeerJ">
        <title>Extensive microbial diversity within the chicken gut microbiome revealed by metagenomics and culture.</title>
        <authorList>
            <person name="Gilroy R."/>
            <person name="Ravi A."/>
            <person name="Getino M."/>
            <person name="Pursley I."/>
            <person name="Horton D.L."/>
            <person name="Alikhan N.F."/>
            <person name="Baker D."/>
            <person name="Gharbi K."/>
            <person name="Hall N."/>
            <person name="Watson M."/>
            <person name="Adriaenssens E.M."/>
            <person name="Foster-Nyarko E."/>
            <person name="Jarju S."/>
            <person name="Secka A."/>
            <person name="Antonio M."/>
            <person name="Oren A."/>
            <person name="Chaudhuri R.R."/>
            <person name="La Ragione R."/>
            <person name="Hildebrand F."/>
            <person name="Pallen M.J."/>
        </authorList>
    </citation>
    <scope>NUCLEOTIDE SEQUENCE</scope>
    <source>
        <strain evidence="1">CHK157-1446</strain>
    </source>
</reference>
<comment type="caution">
    <text evidence="1">The sequence shown here is derived from an EMBL/GenBank/DDBJ whole genome shotgun (WGS) entry which is preliminary data.</text>
</comment>
<protein>
    <recommendedName>
        <fullName evidence="3">ROK family protein</fullName>
    </recommendedName>
</protein>
<dbReference type="SUPFAM" id="SSF46785">
    <property type="entry name" value="Winged helix' DNA-binding domain"/>
    <property type="match status" value="1"/>
</dbReference>
<organism evidence="1 2">
    <name type="scientific">Candidatus Faeciplasma gallinarum</name>
    <dbReference type="NCBI Taxonomy" id="2840799"/>
    <lineage>
        <taxon>Bacteria</taxon>
        <taxon>Bacillati</taxon>
        <taxon>Bacillota</taxon>
        <taxon>Clostridia</taxon>
        <taxon>Eubacteriales</taxon>
        <taxon>Oscillospiraceae</taxon>
        <taxon>Oscillospiraceae incertae sedis</taxon>
        <taxon>Candidatus Faeciplasma</taxon>
    </lineage>
</organism>
<evidence type="ECO:0000313" key="1">
    <source>
        <dbReference type="EMBL" id="HIS24998.1"/>
    </source>
</evidence>
<dbReference type="EMBL" id="DVIR01000056">
    <property type="protein sequence ID" value="HIS24998.1"/>
    <property type="molecule type" value="Genomic_DNA"/>
</dbReference>
<accession>A0A9D1EP13</accession>
<gene>
    <name evidence="1" type="ORF">IAD01_06320</name>
</gene>
<proteinExistence type="predicted"/>
<evidence type="ECO:0008006" key="3">
    <source>
        <dbReference type="Google" id="ProtNLM"/>
    </source>
</evidence>
<dbReference type="Gene3D" id="1.10.10.10">
    <property type="entry name" value="Winged helix-like DNA-binding domain superfamily/Winged helix DNA-binding domain"/>
    <property type="match status" value="1"/>
</dbReference>